<keyword evidence="6 10" id="KW-0690">Ribosome biogenesis</keyword>
<evidence type="ECO:0000256" key="3">
    <source>
        <dbReference type="ARBA" id="ARBA00009223"/>
    </source>
</evidence>
<dbReference type="GO" id="GO:0000462">
    <property type="term" value="P:maturation of SSU-rRNA from tricistronic rRNA transcript (SSU-rRNA, 5.8S rRNA, LSU-rRNA)"/>
    <property type="evidence" value="ECO:0007669"/>
    <property type="project" value="TreeGrafter"/>
</dbReference>
<comment type="function">
    <text evidence="1 10">DEAD-box RNA helicase-like protein required for pre-18S rRNA processing, specifically at sites A0, A1, and A2.</text>
</comment>
<dbReference type="GO" id="GO:0034511">
    <property type="term" value="F:U3 snoRNA binding"/>
    <property type="evidence" value="ECO:0007669"/>
    <property type="project" value="InterPro"/>
</dbReference>
<dbReference type="FunFam" id="3.40.50.300:FF:002356">
    <property type="entry name" value="U3 small nucleolar RNA-associated protein 25"/>
    <property type="match status" value="1"/>
</dbReference>
<feature type="domain" description="UTP25 C-terminal" evidence="12">
    <location>
        <begin position="567"/>
        <end position="758"/>
    </location>
</feature>
<evidence type="ECO:0000256" key="1">
    <source>
        <dbReference type="ARBA" id="ARBA00002883"/>
    </source>
</evidence>
<accession>A0A9P6GMQ5</accession>
<dbReference type="Pfam" id="PF06862">
    <property type="entry name" value="Utp25_C"/>
    <property type="match status" value="1"/>
</dbReference>
<gene>
    <name evidence="14" type="ORF">PMIN01_03790</name>
</gene>
<evidence type="ECO:0000256" key="4">
    <source>
        <dbReference type="ARBA" id="ARBA00011192"/>
    </source>
</evidence>
<comment type="similarity">
    <text evidence="3 10">Belongs to the UTP25 family.</text>
</comment>
<dbReference type="AlphaFoldDB" id="A0A9P6GMQ5"/>
<dbReference type="InterPro" id="IPR053939">
    <property type="entry name" value="UTP25_C"/>
</dbReference>
<evidence type="ECO:0000256" key="10">
    <source>
        <dbReference type="RuleBase" id="RU365070"/>
    </source>
</evidence>
<feature type="region of interest" description="Disordered" evidence="11">
    <location>
        <begin position="159"/>
        <end position="183"/>
    </location>
</feature>
<dbReference type="Pfam" id="PF22916">
    <property type="entry name" value="UTP25_NTPase-like"/>
    <property type="match status" value="1"/>
</dbReference>
<protein>
    <recommendedName>
        <fullName evidence="5 10">U3 small nucleolar RNA-associated protein 25</fullName>
        <shortName evidence="10">U3 snoRNA-associated protein 25</shortName>
    </recommendedName>
</protein>
<dbReference type="InterPro" id="IPR053940">
    <property type="entry name" value="UTP25_NTPase-like"/>
</dbReference>
<feature type="compositionally biased region" description="Acidic residues" evidence="11">
    <location>
        <begin position="165"/>
        <end position="180"/>
    </location>
</feature>
<evidence type="ECO:0000256" key="7">
    <source>
        <dbReference type="ARBA" id="ARBA00022552"/>
    </source>
</evidence>
<evidence type="ECO:0000313" key="14">
    <source>
        <dbReference type="EMBL" id="KAF9738507.1"/>
    </source>
</evidence>
<evidence type="ECO:0000256" key="11">
    <source>
        <dbReference type="SAM" id="MobiDB-lite"/>
    </source>
</evidence>
<keyword evidence="15" id="KW-1185">Reference proteome</keyword>
<feature type="compositionally biased region" description="Basic and acidic residues" evidence="11">
    <location>
        <begin position="122"/>
        <end position="142"/>
    </location>
</feature>
<sequence>MAPFRGRGGGMRGQSHRGFRGGGFRGGRGGSRGGRGGSGGARGRKRNDFVAARVQDPVADGNGPVSASESEREPEYSDASSSEEEEEAQPVSNVYHSLLASLSAKNPKTSQEEPRRKRRKLDHSVRSLQEHAEPKIHDPLIIDSEEHYDLEGISKARSVVGVENPEVDEHEEDGSDESDVDSLHPDQELNAQLDDDDANEGDEVDSFGIHFDRLDENELAMRTKAISANQWTTQKLNTEDGGRVSLQVPGAAAGTAARRKVKSVQDLRLKGRLVATAEKALGTFNAVEQAIAPSLFDYQDVLFGARTVQNAGRIRDMCCLHALNHILKTRDRILKNNSKLAAAPENDDAEYRDQGFTRPKVLFLLETKEACVRVLDSLTKLQEFEQQENKKRFIENFSASDHIFSDDKPEDFRELFEGNDENEFRIGVKLTRKTMKYFSKFYASDIIFASTLGLRRAIESNEKKKKDYDFLSSIELVIMEQADATLMQNWEHAEFVFQHLNLQPKETHGCDFSRVRSWYLDGHAPHIRQTVVLSAYLAPKINTLYNKHMHNFAGRLKYTPSYDAGVIETLPHGIKQTFARFDSPSYMTDPDARFKYFTSSVLPRILKTPNPPGGGIGVLLFIPSYLDFVRVRNALVDIDISYASISEYTDTTDVRRARSHFMSGRHSLLIYTGRAHHFHRYTIRGVKRVVFYGVPENPKFYEEIVGFVGKTVERGEISKSEANVRVVFSKWERLELERVVGAKRVGKMVVDKGDVFDFV</sequence>
<evidence type="ECO:0000256" key="8">
    <source>
        <dbReference type="ARBA" id="ARBA00023242"/>
    </source>
</evidence>
<feature type="compositionally biased region" description="Gly residues" evidence="11">
    <location>
        <begin position="1"/>
        <end position="12"/>
    </location>
</feature>
<evidence type="ECO:0000259" key="12">
    <source>
        <dbReference type="Pfam" id="PF06862"/>
    </source>
</evidence>
<proteinExistence type="inferred from homology"/>
<dbReference type="InterPro" id="IPR010678">
    <property type="entry name" value="UTP25"/>
</dbReference>
<evidence type="ECO:0000259" key="13">
    <source>
        <dbReference type="Pfam" id="PF22916"/>
    </source>
</evidence>
<comment type="caution">
    <text evidence="14">The sequence shown here is derived from an EMBL/GenBank/DDBJ whole genome shotgun (WGS) entry which is preliminary data.</text>
</comment>
<dbReference type="EMBL" id="WJXW01000003">
    <property type="protein sequence ID" value="KAF9738507.1"/>
    <property type="molecule type" value="Genomic_DNA"/>
</dbReference>
<dbReference type="OrthoDB" id="10264378at2759"/>
<feature type="compositionally biased region" description="Gly residues" evidence="11">
    <location>
        <begin position="20"/>
        <end position="41"/>
    </location>
</feature>
<evidence type="ECO:0000256" key="5">
    <source>
        <dbReference type="ARBA" id="ARBA00015422"/>
    </source>
</evidence>
<evidence type="ECO:0000256" key="2">
    <source>
        <dbReference type="ARBA" id="ARBA00004604"/>
    </source>
</evidence>
<dbReference type="GO" id="GO:0019843">
    <property type="term" value="F:rRNA binding"/>
    <property type="evidence" value="ECO:0007669"/>
    <property type="project" value="TreeGrafter"/>
</dbReference>
<evidence type="ECO:0000256" key="9">
    <source>
        <dbReference type="ARBA" id="ARBA00023274"/>
    </source>
</evidence>
<keyword evidence="7 10" id="KW-0698">rRNA processing</keyword>
<comment type="subcellular location">
    <subcellularLocation>
        <location evidence="2 10">Nucleus</location>
        <location evidence="2 10">Nucleolus</location>
    </subcellularLocation>
</comment>
<comment type="subunit">
    <text evidence="4 10">Component of the ribosomal small subunit (SSU) processome composed of at least 40 protein subunits and snoRNA U3.</text>
</comment>
<feature type="domain" description="UTP25 NTP hydrolase-like" evidence="13">
    <location>
        <begin position="298"/>
        <end position="555"/>
    </location>
</feature>
<keyword evidence="9 10" id="KW-0687">Ribonucleoprotein</keyword>
<evidence type="ECO:0000313" key="15">
    <source>
        <dbReference type="Proteomes" id="UP000756921"/>
    </source>
</evidence>
<dbReference type="PANTHER" id="PTHR12933">
    <property type="entry name" value="ORF PROTEIN-RELATED"/>
    <property type="match status" value="1"/>
</dbReference>
<feature type="region of interest" description="Disordered" evidence="11">
    <location>
        <begin position="1"/>
        <end position="142"/>
    </location>
</feature>
<organism evidence="14 15">
    <name type="scientific">Paraphaeosphaeria minitans</name>
    <dbReference type="NCBI Taxonomy" id="565426"/>
    <lineage>
        <taxon>Eukaryota</taxon>
        <taxon>Fungi</taxon>
        <taxon>Dikarya</taxon>
        <taxon>Ascomycota</taxon>
        <taxon>Pezizomycotina</taxon>
        <taxon>Dothideomycetes</taxon>
        <taxon>Pleosporomycetidae</taxon>
        <taxon>Pleosporales</taxon>
        <taxon>Massarineae</taxon>
        <taxon>Didymosphaeriaceae</taxon>
        <taxon>Paraphaeosphaeria</taxon>
    </lineage>
</organism>
<dbReference type="PANTHER" id="PTHR12933:SF0">
    <property type="entry name" value="U3 SMALL NUCLEOLAR RNA-ASSOCIATED PROTEIN 25 HOMOLOG"/>
    <property type="match status" value="1"/>
</dbReference>
<dbReference type="Gene3D" id="3.40.50.300">
    <property type="entry name" value="P-loop containing nucleotide triphosphate hydrolases"/>
    <property type="match status" value="1"/>
</dbReference>
<reference evidence="14" key="1">
    <citation type="journal article" date="2020" name="Mol. Plant Microbe Interact.">
        <title>Genome Sequence of the Biocontrol Agent Coniothyrium minitans strain Conio (IMI 134523).</title>
        <authorList>
            <person name="Patel D."/>
            <person name="Shittu T.A."/>
            <person name="Baroncelli R."/>
            <person name="Muthumeenakshi S."/>
            <person name="Osborne T.H."/>
            <person name="Janganan T.K."/>
            <person name="Sreenivasaprasad S."/>
        </authorList>
    </citation>
    <scope>NUCLEOTIDE SEQUENCE</scope>
    <source>
        <strain evidence="14">Conio</strain>
    </source>
</reference>
<dbReference type="Proteomes" id="UP000756921">
    <property type="component" value="Unassembled WGS sequence"/>
</dbReference>
<keyword evidence="8 10" id="KW-0539">Nucleus</keyword>
<dbReference type="InterPro" id="IPR027417">
    <property type="entry name" value="P-loop_NTPase"/>
</dbReference>
<dbReference type="GO" id="GO:0032040">
    <property type="term" value="C:small-subunit processome"/>
    <property type="evidence" value="ECO:0007669"/>
    <property type="project" value="TreeGrafter"/>
</dbReference>
<evidence type="ECO:0000256" key="6">
    <source>
        <dbReference type="ARBA" id="ARBA00022517"/>
    </source>
</evidence>
<name>A0A9P6GMQ5_9PLEO</name>